<dbReference type="Proteomes" id="UP000179076">
    <property type="component" value="Unassembled WGS sequence"/>
</dbReference>
<keyword evidence="6 7" id="KW-0862">Zinc</keyword>
<evidence type="ECO:0000313" key="9">
    <source>
        <dbReference type="EMBL" id="OGI68923.1"/>
    </source>
</evidence>
<accession>A0A1F6VGZ6</accession>
<dbReference type="CDD" id="cd07723">
    <property type="entry name" value="hydroxyacylglutathione_hydrolase_MBL-fold"/>
    <property type="match status" value="1"/>
</dbReference>
<evidence type="ECO:0000256" key="3">
    <source>
        <dbReference type="ARBA" id="ARBA00006759"/>
    </source>
</evidence>
<feature type="binding site" evidence="7">
    <location>
        <position position="59"/>
    </location>
    <ligand>
        <name>Zn(2+)</name>
        <dbReference type="ChEBI" id="CHEBI:29105"/>
        <label>2</label>
    </ligand>
</feature>
<dbReference type="SMART" id="SM00849">
    <property type="entry name" value="Lactamase_B"/>
    <property type="match status" value="1"/>
</dbReference>
<dbReference type="GO" id="GO:0019243">
    <property type="term" value="P:methylglyoxal catabolic process to D-lactate via S-lactoyl-glutathione"/>
    <property type="evidence" value="ECO:0007669"/>
    <property type="project" value="UniProtKB-UniRule"/>
</dbReference>
<comment type="cofactor">
    <cofactor evidence="7">
        <name>Zn(2+)</name>
        <dbReference type="ChEBI" id="CHEBI:29105"/>
    </cofactor>
    <text evidence="7">Binds 2 Zn(2+) ions per subunit.</text>
</comment>
<comment type="function">
    <text evidence="7">Thiolesterase that catalyzes the hydrolysis of S-D-lactoyl-glutathione to form glutathione and D-lactic acid.</text>
</comment>
<feature type="binding site" evidence="7">
    <location>
        <position position="60"/>
    </location>
    <ligand>
        <name>Zn(2+)</name>
        <dbReference type="ChEBI" id="CHEBI:29105"/>
        <label>2</label>
    </ligand>
</feature>
<evidence type="ECO:0000256" key="2">
    <source>
        <dbReference type="ARBA" id="ARBA00004963"/>
    </source>
</evidence>
<evidence type="ECO:0000313" key="10">
    <source>
        <dbReference type="Proteomes" id="UP000179076"/>
    </source>
</evidence>
<comment type="caution">
    <text evidence="9">The sequence shown here is derived from an EMBL/GenBank/DDBJ whole genome shotgun (WGS) entry which is preliminary data.</text>
</comment>
<keyword evidence="5 7" id="KW-0378">Hydrolase</keyword>
<evidence type="ECO:0000259" key="8">
    <source>
        <dbReference type="SMART" id="SM00849"/>
    </source>
</evidence>
<comment type="pathway">
    <text evidence="2 7">Secondary metabolite metabolism; methylglyoxal degradation; (R)-lactate from methylglyoxal: step 2/2.</text>
</comment>
<dbReference type="HAMAP" id="MF_01374">
    <property type="entry name" value="Glyoxalase_2"/>
    <property type="match status" value="1"/>
</dbReference>
<dbReference type="UniPathway" id="UPA00619">
    <property type="reaction ID" value="UER00676"/>
</dbReference>
<dbReference type="InterPro" id="IPR035680">
    <property type="entry name" value="Clx_II_MBL"/>
</dbReference>
<organism evidence="9 10">
    <name type="scientific">Candidatus Muproteobacteria bacterium RBG_16_60_9</name>
    <dbReference type="NCBI Taxonomy" id="1817755"/>
    <lineage>
        <taxon>Bacteria</taxon>
        <taxon>Pseudomonadati</taxon>
        <taxon>Pseudomonadota</taxon>
        <taxon>Candidatus Muproteobacteria</taxon>
    </lineage>
</organism>
<evidence type="ECO:0000256" key="5">
    <source>
        <dbReference type="ARBA" id="ARBA00022801"/>
    </source>
</evidence>
<dbReference type="InterPro" id="IPR017782">
    <property type="entry name" value="Hydroxyacylglutathione_Hdrlase"/>
</dbReference>
<protein>
    <recommendedName>
        <fullName evidence="7">Hydroxyacylglutathione hydrolase</fullName>
        <ecNumber evidence="7">3.1.2.6</ecNumber>
    </recommendedName>
    <alternativeName>
        <fullName evidence="7">Glyoxalase II</fullName>
        <shortName evidence="7">Glx II</shortName>
    </alternativeName>
</protein>
<dbReference type="Gene3D" id="3.60.15.10">
    <property type="entry name" value="Ribonuclease Z/Hydroxyacylglutathione hydrolase-like"/>
    <property type="match status" value="1"/>
</dbReference>
<dbReference type="InterPro" id="IPR036866">
    <property type="entry name" value="RibonucZ/Hydroxyglut_hydro"/>
</dbReference>
<dbReference type="EMBL" id="MFSP01000032">
    <property type="protein sequence ID" value="OGI68923.1"/>
    <property type="molecule type" value="Genomic_DNA"/>
</dbReference>
<feature type="domain" description="Metallo-beta-lactamase" evidence="8">
    <location>
        <begin position="12"/>
        <end position="168"/>
    </location>
</feature>
<feature type="binding site" evidence="7">
    <location>
        <position position="130"/>
    </location>
    <ligand>
        <name>Zn(2+)</name>
        <dbReference type="ChEBI" id="CHEBI:29105"/>
        <label>2</label>
    </ligand>
</feature>
<gene>
    <name evidence="7" type="primary">gloB</name>
    <name evidence="9" type="ORF">A2W18_04410</name>
</gene>
<feature type="binding site" evidence="7">
    <location>
        <position position="168"/>
    </location>
    <ligand>
        <name>Zn(2+)</name>
        <dbReference type="ChEBI" id="CHEBI:29105"/>
        <label>2</label>
    </ligand>
</feature>
<evidence type="ECO:0000256" key="4">
    <source>
        <dbReference type="ARBA" id="ARBA00022723"/>
    </source>
</evidence>
<proteinExistence type="inferred from homology"/>
<sequence length="258" mass="28180">MLPVLHVRAFQDNYIWLIANESRTEVAAVDPGDADPVLEFLERENMKLTTVLCTHHHADHVGGAATLRQRFDVPVYGPAAESIPAVTHPLREGDTVSLPSQGLNLRVMEIPGHTRGHIALVGDDLLFCGDTLFAAGCGRMFEGTPPQMHHSLSRLAALPESTAVYCGHEYTLANLRFALAVEPNNADIIAFAREAQALRSANQPTLPSDIGRERRINPFLRAAEPAVRAAAEKHAENGLDDDVAVFAALRRWKDGFRG</sequence>
<feature type="binding site" evidence="7">
    <location>
        <position position="113"/>
    </location>
    <ligand>
        <name>Zn(2+)</name>
        <dbReference type="ChEBI" id="CHEBI:29105"/>
        <label>1</label>
    </ligand>
</feature>
<evidence type="ECO:0000256" key="7">
    <source>
        <dbReference type="HAMAP-Rule" id="MF_01374"/>
    </source>
</evidence>
<dbReference type="PIRSF" id="PIRSF005457">
    <property type="entry name" value="Glx"/>
    <property type="match status" value="1"/>
</dbReference>
<evidence type="ECO:0000256" key="6">
    <source>
        <dbReference type="ARBA" id="ARBA00022833"/>
    </source>
</evidence>
<dbReference type="GO" id="GO:0004416">
    <property type="term" value="F:hydroxyacylglutathione hydrolase activity"/>
    <property type="evidence" value="ECO:0007669"/>
    <property type="project" value="UniProtKB-UniRule"/>
</dbReference>
<name>A0A1F6VGZ6_9PROT</name>
<dbReference type="AlphaFoldDB" id="A0A1F6VGZ6"/>
<feature type="binding site" evidence="7">
    <location>
        <position position="130"/>
    </location>
    <ligand>
        <name>Zn(2+)</name>
        <dbReference type="ChEBI" id="CHEBI:29105"/>
        <label>1</label>
    </ligand>
</feature>
<reference evidence="9 10" key="1">
    <citation type="journal article" date="2016" name="Nat. Commun.">
        <title>Thousands of microbial genomes shed light on interconnected biogeochemical processes in an aquifer system.</title>
        <authorList>
            <person name="Anantharaman K."/>
            <person name="Brown C.T."/>
            <person name="Hug L.A."/>
            <person name="Sharon I."/>
            <person name="Castelle C.J."/>
            <person name="Probst A.J."/>
            <person name="Thomas B.C."/>
            <person name="Singh A."/>
            <person name="Wilkins M.J."/>
            <person name="Karaoz U."/>
            <person name="Brodie E.L."/>
            <person name="Williams K.H."/>
            <person name="Hubbard S.S."/>
            <person name="Banfield J.F."/>
        </authorList>
    </citation>
    <scope>NUCLEOTIDE SEQUENCE [LARGE SCALE GENOMIC DNA]</scope>
</reference>
<dbReference type="SUPFAM" id="SSF56281">
    <property type="entry name" value="Metallo-hydrolase/oxidoreductase"/>
    <property type="match status" value="1"/>
</dbReference>
<dbReference type="PANTHER" id="PTHR43705:SF1">
    <property type="entry name" value="HYDROXYACYLGLUTATHIONE HYDROLASE GLOB"/>
    <property type="match status" value="1"/>
</dbReference>
<evidence type="ECO:0000256" key="1">
    <source>
        <dbReference type="ARBA" id="ARBA00001623"/>
    </source>
</evidence>
<dbReference type="InterPro" id="IPR032282">
    <property type="entry name" value="HAGH_C"/>
</dbReference>
<dbReference type="Pfam" id="PF00753">
    <property type="entry name" value="Lactamase_B"/>
    <property type="match status" value="1"/>
</dbReference>
<feature type="binding site" evidence="7">
    <location>
        <position position="55"/>
    </location>
    <ligand>
        <name>Zn(2+)</name>
        <dbReference type="ChEBI" id="CHEBI:29105"/>
        <label>1</label>
    </ligand>
</feature>
<keyword evidence="4 7" id="KW-0479">Metal-binding</keyword>
<dbReference type="InterPro" id="IPR050110">
    <property type="entry name" value="Glyoxalase_II_hydrolase"/>
</dbReference>
<dbReference type="EC" id="3.1.2.6" evidence="7"/>
<dbReference type="PANTHER" id="PTHR43705">
    <property type="entry name" value="HYDROXYACYLGLUTATHIONE HYDROLASE"/>
    <property type="match status" value="1"/>
</dbReference>
<dbReference type="InterPro" id="IPR001279">
    <property type="entry name" value="Metallo-B-lactamas"/>
</dbReference>
<comment type="similarity">
    <text evidence="3 7">Belongs to the metallo-beta-lactamase superfamily. Glyoxalase II family.</text>
</comment>
<feature type="binding site" evidence="7">
    <location>
        <position position="57"/>
    </location>
    <ligand>
        <name>Zn(2+)</name>
        <dbReference type="ChEBI" id="CHEBI:29105"/>
        <label>1</label>
    </ligand>
</feature>
<dbReference type="GO" id="GO:0046872">
    <property type="term" value="F:metal ion binding"/>
    <property type="evidence" value="ECO:0007669"/>
    <property type="project" value="UniProtKB-KW"/>
</dbReference>
<dbReference type="Pfam" id="PF16123">
    <property type="entry name" value="HAGH_C"/>
    <property type="match status" value="1"/>
</dbReference>
<comment type="subunit">
    <text evidence="7">Monomer.</text>
</comment>
<comment type="catalytic activity">
    <reaction evidence="1 7">
        <text>an S-(2-hydroxyacyl)glutathione + H2O = a 2-hydroxy carboxylate + glutathione + H(+)</text>
        <dbReference type="Rhea" id="RHEA:21864"/>
        <dbReference type="ChEBI" id="CHEBI:15377"/>
        <dbReference type="ChEBI" id="CHEBI:15378"/>
        <dbReference type="ChEBI" id="CHEBI:57925"/>
        <dbReference type="ChEBI" id="CHEBI:58896"/>
        <dbReference type="ChEBI" id="CHEBI:71261"/>
        <dbReference type="EC" id="3.1.2.6"/>
    </reaction>
</comment>
<dbReference type="NCBIfam" id="TIGR03413">
    <property type="entry name" value="GSH_gloB"/>
    <property type="match status" value="1"/>
</dbReference>